<dbReference type="PROSITE" id="PS00303">
    <property type="entry name" value="S100_CABP"/>
    <property type="match status" value="1"/>
</dbReference>
<evidence type="ECO:0000313" key="19">
    <source>
        <dbReference type="EMBL" id="OMJ94636.1"/>
    </source>
</evidence>
<keyword evidence="4 16" id="KW-0723">Serine/threonine-protein kinase</keyword>
<evidence type="ECO:0000256" key="16">
    <source>
        <dbReference type="RuleBase" id="RU000304"/>
    </source>
</evidence>
<dbReference type="SMART" id="SM00054">
    <property type="entry name" value="EFh"/>
    <property type="match status" value="4"/>
</dbReference>
<dbReference type="GO" id="GO:0004674">
    <property type="term" value="F:protein serine/threonine kinase activity"/>
    <property type="evidence" value="ECO:0007669"/>
    <property type="project" value="UniProtKB-KW"/>
</dbReference>
<keyword evidence="7" id="KW-0677">Repeat</keyword>
<dbReference type="Gene3D" id="1.10.238.10">
    <property type="entry name" value="EF-hand"/>
    <property type="match status" value="2"/>
</dbReference>
<dbReference type="PROSITE" id="PS50222">
    <property type="entry name" value="EF_HAND_2"/>
    <property type="match status" value="4"/>
</dbReference>
<evidence type="ECO:0000256" key="7">
    <source>
        <dbReference type="ARBA" id="ARBA00022737"/>
    </source>
</evidence>
<keyword evidence="20" id="KW-1185">Reference proteome</keyword>
<dbReference type="PROSITE" id="PS00108">
    <property type="entry name" value="PROTEIN_KINASE_ST"/>
    <property type="match status" value="1"/>
</dbReference>
<feature type="domain" description="EF-hand" evidence="18">
    <location>
        <begin position="352"/>
        <end position="387"/>
    </location>
</feature>
<dbReference type="Gene3D" id="3.30.200.20">
    <property type="entry name" value="Phosphorylase Kinase, domain 1"/>
    <property type="match status" value="1"/>
</dbReference>
<dbReference type="InterPro" id="IPR001751">
    <property type="entry name" value="S100/CaBP7/8-like_CS"/>
</dbReference>
<dbReference type="InterPro" id="IPR000719">
    <property type="entry name" value="Prot_kinase_dom"/>
</dbReference>
<keyword evidence="10" id="KW-0106">Calcium</keyword>
<dbReference type="Pfam" id="PF13499">
    <property type="entry name" value="EF-hand_7"/>
    <property type="match status" value="2"/>
</dbReference>
<dbReference type="InterPro" id="IPR011992">
    <property type="entry name" value="EF-hand-dom_pair"/>
</dbReference>
<dbReference type="Pfam" id="PF00069">
    <property type="entry name" value="Pkinase"/>
    <property type="match status" value="1"/>
</dbReference>
<dbReference type="GO" id="GO:0005524">
    <property type="term" value="F:ATP binding"/>
    <property type="evidence" value="ECO:0007669"/>
    <property type="project" value="UniProtKB-UniRule"/>
</dbReference>
<evidence type="ECO:0000256" key="11">
    <source>
        <dbReference type="ARBA" id="ARBA00022840"/>
    </source>
</evidence>
<feature type="binding site" evidence="15">
    <location>
        <position position="77"/>
    </location>
    <ligand>
        <name>ATP</name>
        <dbReference type="ChEBI" id="CHEBI:30616"/>
    </ligand>
</feature>
<evidence type="ECO:0000256" key="14">
    <source>
        <dbReference type="ARBA" id="ARBA00048679"/>
    </source>
</evidence>
<dbReference type="FunFam" id="3.30.200.20:FF:000315">
    <property type="entry name" value="Calcium-dependent protein kinase 3"/>
    <property type="match status" value="1"/>
</dbReference>
<keyword evidence="8 15" id="KW-0547">Nucleotide-binding</keyword>
<dbReference type="PROSITE" id="PS00107">
    <property type="entry name" value="PROTEIN_KINASE_ATP"/>
    <property type="match status" value="1"/>
</dbReference>
<evidence type="ECO:0000256" key="10">
    <source>
        <dbReference type="ARBA" id="ARBA00022837"/>
    </source>
</evidence>
<evidence type="ECO:0000256" key="8">
    <source>
        <dbReference type="ARBA" id="ARBA00022741"/>
    </source>
</evidence>
<evidence type="ECO:0000256" key="3">
    <source>
        <dbReference type="ARBA" id="ARBA00012513"/>
    </source>
</evidence>
<dbReference type="AlphaFoldDB" id="A0A1R2D061"/>
<accession>A0A1R2D061</accession>
<keyword evidence="11 15" id="KW-0067">ATP-binding</keyword>
<dbReference type="SMART" id="SM00220">
    <property type="entry name" value="S_TKc"/>
    <property type="match status" value="1"/>
</dbReference>
<dbReference type="InterPro" id="IPR002048">
    <property type="entry name" value="EF_hand_dom"/>
</dbReference>
<evidence type="ECO:0000259" key="17">
    <source>
        <dbReference type="PROSITE" id="PS50011"/>
    </source>
</evidence>
<dbReference type="FunFam" id="1.10.510.10:FF:000571">
    <property type="entry name" value="Maternal embryonic leucine zipper kinase"/>
    <property type="match status" value="1"/>
</dbReference>
<feature type="domain" description="EF-hand" evidence="18">
    <location>
        <begin position="460"/>
        <end position="495"/>
    </location>
</feature>
<dbReference type="InterPro" id="IPR011009">
    <property type="entry name" value="Kinase-like_dom_sf"/>
</dbReference>
<comment type="subunit">
    <text evidence="2">Monomer.</text>
</comment>
<sequence>MGSFCSGAGGRESILTPKYCPIVTKNDIHFPGRKFIQENFSHFHEIYKQIGPPLGCGGFGAVWKCEHKRTGDIRAVKIMEKITFTLEEIESRSVFMEVEILKTLDHPNVVKVFEYFEDDYNYYIVMELIQGCDLYSYIESNGKMIESHAKDVMKKLFCGINYLHSRKVAHRDIKPENVLLQQTEILGRFDLKIIDFNVSSFKKDRKFDVPVGTTDYMAPEVFNGKYDEKCDMWSCGVILYLLVSGFLPFGGQSDTETENCIKRARYILPDELFSEISNECKNLLKKLLKKDPTKRLSASQALEHPWLYNPEDESCDYSLLAETLNSIKEPQKNKKLKELVTTLMISQMNKPTNVGKIEKFFSVVDKNQDGVISLEELIEKLAMKMPRKDAEEQADKIMKTLDIDENGYIDFSEFLRILVEEEVILTKENIKKTFDYLDKNASSKIEKDDLKDWLNKSQTVPDSIILDLMNEADKDGDGKIDYGEFEELLVSKLELFR</sequence>
<dbReference type="PANTHER" id="PTHR24349">
    <property type="entry name" value="SERINE/THREONINE-PROTEIN KINASE"/>
    <property type="match status" value="1"/>
</dbReference>
<dbReference type="SUPFAM" id="SSF47473">
    <property type="entry name" value="EF-hand"/>
    <property type="match status" value="1"/>
</dbReference>
<dbReference type="OrthoDB" id="10252171at2759"/>
<comment type="catalytic activity">
    <reaction evidence="13">
        <text>L-threonyl-[protein] + ATP = O-phospho-L-threonyl-[protein] + ADP + H(+)</text>
        <dbReference type="Rhea" id="RHEA:46608"/>
        <dbReference type="Rhea" id="RHEA-COMP:11060"/>
        <dbReference type="Rhea" id="RHEA-COMP:11605"/>
        <dbReference type="ChEBI" id="CHEBI:15378"/>
        <dbReference type="ChEBI" id="CHEBI:30013"/>
        <dbReference type="ChEBI" id="CHEBI:30616"/>
        <dbReference type="ChEBI" id="CHEBI:61977"/>
        <dbReference type="ChEBI" id="CHEBI:456216"/>
        <dbReference type="EC" id="2.7.11.1"/>
    </reaction>
</comment>
<dbReference type="SUPFAM" id="SSF56112">
    <property type="entry name" value="Protein kinase-like (PK-like)"/>
    <property type="match status" value="1"/>
</dbReference>
<keyword evidence="9" id="KW-0418">Kinase</keyword>
<evidence type="ECO:0000256" key="5">
    <source>
        <dbReference type="ARBA" id="ARBA00022679"/>
    </source>
</evidence>
<name>A0A1R2D061_9CILI</name>
<evidence type="ECO:0000256" key="15">
    <source>
        <dbReference type="PROSITE-ProRule" id="PRU10141"/>
    </source>
</evidence>
<keyword evidence="5" id="KW-0808">Transferase</keyword>
<evidence type="ECO:0000256" key="4">
    <source>
        <dbReference type="ARBA" id="ARBA00022527"/>
    </source>
</evidence>
<feature type="domain" description="EF-hand" evidence="18">
    <location>
        <begin position="389"/>
        <end position="424"/>
    </location>
</feature>
<dbReference type="Gene3D" id="1.10.510.10">
    <property type="entry name" value="Transferase(Phosphotransferase) domain 1"/>
    <property type="match status" value="1"/>
</dbReference>
<proteinExistence type="inferred from homology"/>
<evidence type="ECO:0000313" key="20">
    <source>
        <dbReference type="Proteomes" id="UP000187209"/>
    </source>
</evidence>
<dbReference type="InterPro" id="IPR018247">
    <property type="entry name" value="EF_Hand_1_Ca_BS"/>
</dbReference>
<dbReference type="InterPro" id="IPR050205">
    <property type="entry name" value="CDPK_Ser/Thr_kinases"/>
</dbReference>
<reference evidence="19 20" key="1">
    <citation type="submission" date="2016-11" db="EMBL/GenBank/DDBJ databases">
        <title>The macronuclear genome of Stentor coeruleus: a giant cell with tiny introns.</title>
        <authorList>
            <person name="Slabodnick M."/>
            <person name="Ruby J.G."/>
            <person name="Reiff S.B."/>
            <person name="Swart E.C."/>
            <person name="Gosai S."/>
            <person name="Prabakaran S."/>
            <person name="Witkowska E."/>
            <person name="Larue G.E."/>
            <person name="Fisher S."/>
            <person name="Freeman R.M."/>
            <person name="Gunawardena J."/>
            <person name="Chu W."/>
            <person name="Stover N.A."/>
            <person name="Gregory B.D."/>
            <person name="Nowacki M."/>
            <person name="Derisi J."/>
            <person name="Roy S.W."/>
            <person name="Marshall W.F."/>
            <person name="Sood P."/>
        </authorList>
    </citation>
    <scope>NUCLEOTIDE SEQUENCE [LARGE SCALE GENOMIC DNA]</scope>
    <source>
        <strain evidence="19">WM001</strain>
    </source>
</reference>
<dbReference type="EMBL" id="MPUH01000023">
    <property type="protein sequence ID" value="OMJ94636.1"/>
    <property type="molecule type" value="Genomic_DNA"/>
</dbReference>
<protein>
    <recommendedName>
        <fullName evidence="3">non-specific serine/threonine protein kinase</fullName>
        <ecNumber evidence="3">2.7.11.1</ecNumber>
    </recommendedName>
</protein>
<dbReference type="EC" id="2.7.11.1" evidence="3"/>
<keyword evidence="6" id="KW-0479">Metal-binding</keyword>
<evidence type="ECO:0000256" key="12">
    <source>
        <dbReference type="ARBA" id="ARBA00024334"/>
    </source>
</evidence>
<gene>
    <name evidence="19" type="ORF">SteCoe_2126</name>
</gene>
<dbReference type="InterPro" id="IPR017441">
    <property type="entry name" value="Protein_kinase_ATP_BS"/>
</dbReference>
<evidence type="ECO:0000256" key="6">
    <source>
        <dbReference type="ARBA" id="ARBA00022723"/>
    </source>
</evidence>
<dbReference type="CDD" id="cd05117">
    <property type="entry name" value="STKc_CAMK"/>
    <property type="match status" value="1"/>
</dbReference>
<dbReference type="CDD" id="cd00051">
    <property type="entry name" value="EFh"/>
    <property type="match status" value="1"/>
</dbReference>
<dbReference type="GO" id="GO:0005509">
    <property type="term" value="F:calcium ion binding"/>
    <property type="evidence" value="ECO:0007669"/>
    <property type="project" value="InterPro"/>
</dbReference>
<dbReference type="Proteomes" id="UP000187209">
    <property type="component" value="Unassembled WGS sequence"/>
</dbReference>
<feature type="domain" description="EF-hand" evidence="18">
    <location>
        <begin position="425"/>
        <end position="459"/>
    </location>
</feature>
<dbReference type="PROSITE" id="PS00018">
    <property type="entry name" value="EF_HAND_1"/>
    <property type="match status" value="3"/>
</dbReference>
<organism evidence="19 20">
    <name type="scientific">Stentor coeruleus</name>
    <dbReference type="NCBI Taxonomy" id="5963"/>
    <lineage>
        <taxon>Eukaryota</taxon>
        <taxon>Sar</taxon>
        <taxon>Alveolata</taxon>
        <taxon>Ciliophora</taxon>
        <taxon>Postciliodesmatophora</taxon>
        <taxon>Heterotrichea</taxon>
        <taxon>Heterotrichida</taxon>
        <taxon>Stentoridae</taxon>
        <taxon>Stentor</taxon>
    </lineage>
</organism>
<evidence type="ECO:0000259" key="18">
    <source>
        <dbReference type="PROSITE" id="PS50222"/>
    </source>
</evidence>
<evidence type="ECO:0000256" key="2">
    <source>
        <dbReference type="ARBA" id="ARBA00011245"/>
    </source>
</evidence>
<evidence type="ECO:0000256" key="1">
    <source>
        <dbReference type="ARBA" id="ARBA00001946"/>
    </source>
</evidence>
<comment type="similarity">
    <text evidence="12">Belongs to the protein kinase superfamily. Ser/Thr protein kinase family. CDPK subfamily.</text>
</comment>
<evidence type="ECO:0000256" key="13">
    <source>
        <dbReference type="ARBA" id="ARBA00047899"/>
    </source>
</evidence>
<dbReference type="PROSITE" id="PS50011">
    <property type="entry name" value="PROTEIN_KINASE_DOM"/>
    <property type="match status" value="1"/>
</dbReference>
<feature type="domain" description="Protein kinase" evidence="17">
    <location>
        <begin position="48"/>
        <end position="307"/>
    </location>
</feature>
<evidence type="ECO:0000256" key="9">
    <source>
        <dbReference type="ARBA" id="ARBA00022777"/>
    </source>
</evidence>
<comment type="caution">
    <text evidence="19">The sequence shown here is derived from an EMBL/GenBank/DDBJ whole genome shotgun (WGS) entry which is preliminary data.</text>
</comment>
<dbReference type="FunFam" id="1.10.238.10:FF:000003">
    <property type="entry name" value="Calmodulin A"/>
    <property type="match status" value="1"/>
</dbReference>
<dbReference type="InterPro" id="IPR008271">
    <property type="entry name" value="Ser/Thr_kinase_AS"/>
</dbReference>
<comment type="cofactor">
    <cofactor evidence="1">
        <name>Mg(2+)</name>
        <dbReference type="ChEBI" id="CHEBI:18420"/>
    </cofactor>
</comment>
<comment type="catalytic activity">
    <reaction evidence="14">
        <text>L-seryl-[protein] + ATP = O-phospho-L-seryl-[protein] + ADP + H(+)</text>
        <dbReference type="Rhea" id="RHEA:17989"/>
        <dbReference type="Rhea" id="RHEA-COMP:9863"/>
        <dbReference type="Rhea" id="RHEA-COMP:11604"/>
        <dbReference type="ChEBI" id="CHEBI:15378"/>
        <dbReference type="ChEBI" id="CHEBI:29999"/>
        <dbReference type="ChEBI" id="CHEBI:30616"/>
        <dbReference type="ChEBI" id="CHEBI:83421"/>
        <dbReference type="ChEBI" id="CHEBI:456216"/>
        <dbReference type="EC" id="2.7.11.1"/>
    </reaction>
</comment>